<evidence type="ECO:0000256" key="10">
    <source>
        <dbReference type="ARBA" id="ARBA00023136"/>
    </source>
</evidence>
<dbReference type="GO" id="GO:0005886">
    <property type="term" value="C:plasma membrane"/>
    <property type="evidence" value="ECO:0007669"/>
    <property type="project" value="UniProtKB-SubCell"/>
</dbReference>
<keyword evidence="10 12" id="KW-0472">Membrane</keyword>
<dbReference type="GO" id="GO:0004252">
    <property type="term" value="F:serine-type endopeptidase activity"/>
    <property type="evidence" value="ECO:0007669"/>
    <property type="project" value="UniProtKB-UniRule"/>
</dbReference>
<name>A0A7I7LWY8_9MYCO</name>
<dbReference type="InterPro" id="IPR023834">
    <property type="entry name" value="T7SS_pept_S8A_mycosin"/>
</dbReference>
<dbReference type="NCBIfam" id="TIGR03921">
    <property type="entry name" value="T7SS_mycosin"/>
    <property type="match status" value="1"/>
</dbReference>
<feature type="active site" description="Charge relay system" evidence="11">
    <location>
        <position position="97"/>
    </location>
</feature>
<dbReference type="InterPro" id="IPR000209">
    <property type="entry name" value="Peptidase_S8/S53_dom"/>
</dbReference>
<evidence type="ECO:0000256" key="11">
    <source>
        <dbReference type="PROSITE-ProRule" id="PRU01240"/>
    </source>
</evidence>
<keyword evidence="7 11" id="KW-0378">Hydrolase</keyword>
<feature type="domain" description="Peptidase S8/S53" evidence="14">
    <location>
        <begin position="90"/>
        <end position="386"/>
    </location>
</feature>
<dbReference type="InterPro" id="IPR015500">
    <property type="entry name" value="Peptidase_S8_subtilisin-rel"/>
</dbReference>
<evidence type="ECO:0000259" key="14">
    <source>
        <dbReference type="Pfam" id="PF00082"/>
    </source>
</evidence>
<feature type="active site" description="Charge relay system" evidence="11">
    <location>
        <position position="339"/>
    </location>
</feature>
<dbReference type="GO" id="GO:0016485">
    <property type="term" value="P:protein processing"/>
    <property type="evidence" value="ECO:0007669"/>
    <property type="project" value="TreeGrafter"/>
</dbReference>
<dbReference type="PANTHER" id="PTHR42884:SF14">
    <property type="entry name" value="NEUROENDOCRINE CONVERTASE 1"/>
    <property type="match status" value="1"/>
</dbReference>
<evidence type="ECO:0000256" key="8">
    <source>
        <dbReference type="ARBA" id="ARBA00022825"/>
    </source>
</evidence>
<feature type="signal peptide" evidence="13">
    <location>
        <begin position="1"/>
        <end position="28"/>
    </location>
</feature>
<evidence type="ECO:0000256" key="12">
    <source>
        <dbReference type="SAM" id="Phobius"/>
    </source>
</evidence>
<feature type="active site" description="Charge relay system" evidence="11">
    <location>
        <position position="128"/>
    </location>
</feature>
<keyword evidence="8 11" id="KW-0720">Serine protease</keyword>
<reference evidence="15" key="2">
    <citation type="submission" date="2020-02" db="EMBL/GenBank/DDBJ databases">
        <authorList>
            <person name="Matsumoto Y."/>
            <person name="Motooka D."/>
            <person name="Nakamura S."/>
        </authorList>
    </citation>
    <scope>NUCLEOTIDE SEQUENCE</scope>
    <source>
        <strain evidence="15">JCM 13016</strain>
    </source>
</reference>
<dbReference type="Pfam" id="PF00082">
    <property type="entry name" value="Peptidase_S8"/>
    <property type="match status" value="1"/>
</dbReference>
<gene>
    <name evidence="15" type="primary">mycP1</name>
    <name evidence="15" type="ORF">MSAS_33410</name>
</gene>
<keyword evidence="5 12" id="KW-0812">Transmembrane</keyword>
<evidence type="ECO:0000256" key="2">
    <source>
        <dbReference type="ARBA" id="ARBA00011073"/>
    </source>
</evidence>
<evidence type="ECO:0000256" key="3">
    <source>
        <dbReference type="ARBA" id="ARBA00022475"/>
    </source>
</evidence>
<keyword evidence="3" id="KW-1003">Cell membrane</keyword>
<dbReference type="PRINTS" id="PR00723">
    <property type="entry name" value="SUBTILISIN"/>
</dbReference>
<dbReference type="InterPro" id="IPR036852">
    <property type="entry name" value="Peptidase_S8/S53_dom_sf"/>
</dbReference>
<evidence type="ECO:0000313" key="15">
    <source>
        <dbReference type="EMBL" id="BBX64167.1"/>
    </source>
</evidence>
<keyword evidence="9 12" id="KW-1133">Transmembrane helix</keyword>
<reference evidence="15" key="1">
    <citation type="journal article" date="2019" name="Emerg. Microbes Infect.">
        <title>Comprehensive subspecies identification of 175 nontuberculous mycobacteria species based on 7547 genomic profiles.</title>
        <authorList>
            <person name="Matsumoto Y."/>
            <person name="Kinjo T."/>
            <person name="Motooka D."/>
            <person name="Nabeya D."/>
            <person name="Jung N."/>
            <person name="Uechi K."/>
            <person name="Horii T."/>
            <person name="Iida T."/>
            <person name="Fujita J."/>
            <person name="Nakamura S."/>
        </authorList>
    </citation>
    <scope>NUCLEOTIDE SEQUENCE [LARGE SCALE GENOMIC DNA]</scope>
    <source>
        <strain evidence="15">JCM 13016</strain>
    </source>
</reference>
<dbReference type="PANTHER" id="PTHR42884">
    <property type="entry name" value="PROPROTEIN CONVERTASE SUBTILISIN/KEXIN-RELATED"/>
    <property type="match status" value="1"/>
</dbReference>
<keyword evidence="6 13" id="KW-0732">Signal</keyword>
<comment type="subcellular location">
    <subcellularLocation>
        <location evidence="1">Cell membrane</location>
        <topology evidence="1">Single-pass membrane protein</topology>
    </subcellularLocation>
</comment>
<comment type="similarity">
    <text evidence="2 11">Belongs to the peptidase S8 family.</text>
</comment>
<feature type="chain" id="PRO_5029672131" evidence="13">
    <location>
        <begin position="29"/>
        <end position="453"/>
    </location>
</feature>
<dbReference type="KEGG" id="msak:MSAS_33410"/>
<evidence type="ECO:0000256" key="5">
    <source>
        <dbReference type="ARBA" id="ARBA00022692"/>
    </source>
</evidence>
<evidence type="ECO:0000256" key="7">
    <source>
        <dbReference type="ARBA" id="ARBA00022801"/>
    </source>
</evidence>
<feature type="transmembrane region" description="Helical" evidence="12">
    <location>
        <begin position="428"/>
        <end position="450"/>
    </location>
</feature>
<dbReference type="AlphaFoldDB" id="A0A7I7LWY8"/>
<dbReference type="SUPFAM" id="SSF52743">
    <property type="entry name" value="Subtilisin-like"/>
    <property type="match status" value="1"/>
</dbReference>
<sequence length="453" mass="45705">MECPAVHRIFAIAVTLTLALLAAPPASAIAPPTIDPAAVPPDVTGPDQPLEQRRVCKAPLALPGNNFRDPPWANVYLGVGEAHRFATGLGITVAVIDTGVDPSPRVPAEPGGDFVVKDGDGLSDCDAHGTLTASIIAGRPALTDGFVGVAPDARLISVRQTSEAFEPKDNQANPNDPNATPAAGSVRSLARAVVHAANLGAGVINISEAACFKVRKQVDESALGAALDYAVNVKGAVVIAAAGNTGGDCTQNPPPDPAMPADPRGWLQVQTVVTPAWYAPLVLAVGGVGQNGAPSQFSMHGPWVGVAAPGEDIVALGPEGEPVDALVGKEGPVPIAGTSFAAAYVSGLAALLRQRFPALAPAQIVNRITATARHPGAGVDDAVGAGIVNAVAALTWDVPAGPATSPLNVNRIQPPLPAPRPDHGPIKAVAVGIAGFSVALALAALTGQALRRR</sequence>
<dbReference type="FunFam" id="3.40.50.200:FF:000018">
    <property type="entry name" value="Type VII secretion-associated serine protease mycosin"/>
    <property type="match status" value="1"/>
</dbReference>
<dbReference type="Gene3D" id="3.40.50.200">
    <property type="entry name" value="Peptidase S8/S53 domain"/>
    <property type="match status" value="1"/>
</dbReference>
<evidence type="ECO:0000256" key="13">
    <source>
        <dbReference type="SAM" id="SignalP"/>
    </source>
</evidence>
<proteinExistence type="inferred from homology"/>
<dbReference type="PROSITE" id="PS51892">
    <property type="entry name" value="SUBTILASE"/>
    <property type="match status" value="1"/>
</dbReference>
<evidence type="ECO:0000256" key="9">
    <source>
        <dbReference type="ARBA" id="ARBA00022989"/>
    </source>
</evidence>
<evidence type="ECO:0000256" key="4">
    <source>
        <dbReference type="ARBA" id="ARBA00022670"/>
    </source>
</evidence>
<evidence type="ECO:0000256" key="6">
    <source>
        <dbReference type="ARBA" id="ARBA00022729"/>
    </source>
</evidence>
<evidence type="ECO:0000256" key="1">
    <source>
        <dbReference type="ARBA" id="ARBA00004162"/>
    </source>
</evidence>
<keyword evidence="4 11" id="KW-0645">Protease</keyword>
<organism evidence="15">
    <name type="scientific">Mycobacterium saskatchewanense</name>
    <dbReference type="NCBI Taxonomy" id="220927"/>
    <lineage>
        <taxon>Bacteria</taxon>
        <taxon>Bacillati</taxon>
        <taxon>Actinomycetota</taxon>
        <taxon>Actinomycetes</taxon>
        <taxon>Mycobacteriales</taxon>
        <taxon>Mycobacteriaceae</taxon>
        <taxon>Mycobacterium</taxon>
        <taxon>Mycobacterium simiae complex</taxon>
    </lineage>
</organism>
<dbReference type="EMBL" id="AP022573">
    <property type="protein sequence ID" value="BBX64167.1"/>
    <property type="molecule type" value="Genomic_DNA"/>
</dbReference>
<protein>
    <submittedName>
        <fullName evidence="15">Mycosin-1</fullName>
    </submittedName>
</protein>
<accession>A0A7I7LWY8</accession>